<name>A0A285IL31_9FIRM</name>
<dbReference type="EMBL" id="OBDZ01000056">
    <property type="protein sequence ID" value="SNY47681.1"/>
    <property type="molecule type" value="Genomic_DNA"/>
</dbReference>
<dbReference type="Gene3D" id="1.10.443.10">
    <property type="entry name" value="Intergrase catalytic core"/>
    <property type="match status" value="1"/>
</dbReference>
<comment type="similarity">
    <text evidence="1">Belongs to the 'phage' integrase family.</text>
</comment>
<feature type="domain" description="Tyr recombinase" evidence="4">
    <location>
        <begin position="7"/>
        <end position="215"/>
    </location>
</feature>
<gene>
    <name evidence="5" type="ORF">SAMN06265827_1561</name>
</gene>
<evidence type="ECO:0000256" key="2">
    <source>
        <dbReference type="ARBA" id="ARBA00023125"/>
    </source>
</evidence>
<dbReference type="GO" id="GO:0003677">
    <property type="term" value="F:DNA binding"/>
    <property type="evidence" value="ECO:0007669"/>
    <property type="project" value="UniProtKB-KW"/>
</dbReference>
<dbReference type="SUPFAM" id="SSF56349">
    <property type="entry name" value="DNA breaking-rejoining enzymes"/>
    <property type="match status" value="1"/>
</dbReference>
<evidence type="ECO:0000256" key="1">
    <source>
        <dbReference type="ARBA" id="ARBA00008857"/>
    </source>
</evidence>
<dbReference type="PANTHER" id="PTHR30349">
    <property type="entry name" value="PHAGE INTEGRASE-RELATED"/>
    <property type="match status" value="1"/>
</dbReference>
<dbReference type="PANTHER" id="PTHR30349:SF41">
    <property type="entry name" value="INTEGRASE_RECOMBINASE PROTEIN MJ0367-RELATED"/>
    <property type="match status" value="1"/>
</dbReference>
<dbReference type="Pfam" id="PF00589">
    <property type="entry name" value="Phage_integrase"/>
    <property type="match status" value="1"/>
</dbReference>
<dbReference type="Proteomes" id="UP000219573">
    <property type="component" value="Unassembled WGS sequence"/>
</dbReference>
<dbReference type="RefSeq" id="WP_097019660.1">
    <property type="nucleotide sequence ID" value="NZ_OBDZ01000056.1"/>
</dbReference>
<dbReference type="STRING" id="1413210.U472_00115"/>
<sequence length="223" mass="26124">MAKRGRKIPEVLTIEEQKNFLNVFNIRYPTQLRNKAMIRLMLTTGLRLSEVINLKWQHINFRAGKLKVVEGKGRKDRILWVGEQTLNLLSNWKEKQSKKLEEKGRDNQAGLVFTSLTGNQLNSVNVRKMVYNYAEKAELQEEVTKHYRDKAGNQLEETYQEKKVTPHTLRHTYATDLLRECHNLEKVRKALGHSDISTTQIYTHLVDEELEEDMKALDNKFES</sequence>
<evidence type="ECO:0000313" key="6">
    <source>
        <dbReference type="Proteomes" id="UP000219573"/>
    </source>
</evidence>
<dbReference type="GO" id="GO:0006310">
    <property type="term" value="P:DNA recombination"/>
    <property type="evidence" value="ECO:0007669"/>
    <property type="project" value="UniProtKB-KW"/>
</dbReference>
<dbReference type="InterPro" id="IPR050090">
    <property type="entry name" value="Tyrosine_recombinase_XerCD"/>
</dbReference>
<dbReference type="AlphaFoldDB" id="A0A285IL31"/>
<keyword evidence="2" id="KW-0238">DNA-binding</keyword>
<proteinExistence type="inferred from homology"/>
<accession>A0A285IL31</accession>
<evidence type="ECO:0000259" key="4">
    <source>
        <dbReference type="PROSITE" id="PS51898"/>
    </source>
</evidence>
<dbReference type="GO" id="GO:0015074">
    <property type="term" value="P:DNA integration"/>
    <property type="evidence" value="ECO:0007669"/>
    <property type="project" value="InterPro"/>
</dbReference>
<organism evidence="5 6">
    <name type="scientific">Orenia metallireducens</name>
    <dbReference type="NCBI Taxonomy" id="1413210"/>
    <lineage>
        <taxon>Bacteria</taxon>
        <taxon>Bacillati</taxon>
        <taxon>Bacillota</taxon>
        <taxon>Clostridia</taxon>
        <taxon>Halanaerobiales</taxon>
        <taxon>Halobacteroidaceae</taxon>
        <taxon>Orenia</taxon>
    </lineage>
</organism>
<dbReference type="InterPro" id="IPR011010">
    <property type="entry name" value="DNA_brk_join_enz"/>
</dbReference>
<dbReference type="OrthoDB" id="9801717at2"/>
<reference evidence="6" key="1">
    <citation type="submission" date="2017-09" db="EMBL/GenBank/DDBJ databases">
        <authorList>
            <person name="Varghese N."/>
            <person name="Submissions S."/>
        </authorList>
    </citation>
    <scope>NUCLEOTIDE SEQUENCE [LARGE SCALE GENOMIC DNA]</scope>
    <source>
        <strain evidence="6">MSL47</strain>
    </source>
</reference>
<evidence type="ECO:0000256" key="3">
    <source>
        <dbReference type="ARBA" id="ARBA00023172"/>
    </source>
</evidence>
<protein>
    <submittedName>
        <fullName evidence="5">Integrase/recombinase XerD</fullName>
    </submittedName>
</protein>
<keyword evidence="6" id="KW-1185">Reference proteome</keyword>
<dbReference type="InterPro" id="IPR002104">
    <property type="entry name" value="Integrase_catalytic"/>
</dbReference>
<evidence type="ECO:0000313" key="5">
    <source>
        <dbReference type="EMBL" id="SNY47681.1"/>
    </source>
</evidence>
<dbReference type="PROSITE" id="PS51898">
    <property type="entry name" value="TYR_RECOMBINASE"/>
    <property type="match status" value="1"/>
</dbReference>
<dbReference type="InterPro" id="IPR013762">
    <property type="entry name" value="Integrase-like_cat_sf"/>
</dbReference>
<keyword evidence="3" id="KW-0233">DNA recombination</keyword>